<dbReference type="Proteomes" id="UP000593892">
    <property type="component" value="Chromosome"/>
</dbReference>
<dbReference type="InterPro" id="IPR005709">
    <property type="entry name" value="Ribosomal_uS4_bac-type"/>
</dbReference>
<dbReference type="CDD" id="cd00165">
    <property type="entry name" value="S4"/>
    <property type="match status" value="1"/>
</dbReference>
<dbReference type="GO" id="GO:0006412">
    <property type="term" value="P:translation"/>
    <property type="evidence" value="ECO:0007669"/>
    <property type="project" value="UniProtKB-UniRule"/>
</dbReference>
<dbReference type="AlphaFoldDB" id="A0A7S7NMD7"/>
<dbReference type="FunFam" id="3.10.290.10:FF:000001">
    <property type="entry name" value="30S ribosomal protein S4"/>
    <property type="match status" value="1"/>
</dbReference>
<keyword evidence="5 7" id="KW-0687">Ribonucleoprotein</keyword>
<keyword evidence="3 7" id="KW-0694">RNA-binding</keyword>
<dbReference type="Pfam" id="PF00163">
    <property type="entry name" value="Ribosomal_S4"/>
    <property type="match status" value="1"/>
</dbReference>
<evidence type="ECO:0000256" key="8">
    <source>
        <dbReference type="RuleBase" id="RU003699"/>
    </source>
</evidence>
<dbReference type="PROSITE" id="PS50889">
    <property type="entry name" value="S4"/>
    <property type="match status" value="1"/>
</dbReference>
<dbReference type="InterPro" id="IPR002942">
    <property type="entry name" value="S4_RNA-bd"/>
</dbReference>
<evidence type="ECO:0000256" key="1">
    <source>
        <dbReference type="ARBA" id="ARBA00007465"/>
    </source>
</evidence>
<dbReference type="PANTHER" id="PTHR11831:SF4">
    <property type="entry name" value="SMALL RIBOSOMAL SUBUNIT PROTEIN US4M"/>
    <property type="match status" value="1"/>
</dbReference>
<comment type="subunit">
    <text evidence="7">Part of the 30S ribosomal subunit. Contacts protein S5. The interaction surface between S4 and S5 is involved in control of translational fidelity.</text>
</comment>
<evidence type="ECO:0000259" key="9">
    <source>
        <dbReference type="SMART" id="SM00363"/>
    </source>
</evidence>
<dbReference type="InterPro" id="IPR001912">
    <property type="entry name" value="Ribosomal_uS4_N"/>
</dbReference>
<dbReference type="EMBL" id="CP063849">
    <property type="protein sequence ID" value="QOY86306.1"/>
    <property type="molecule type" value="Genomic_DNA"/>
</dbReference>
<evidence type="ECO:0000313" key="11">
    <source>
        <dbReference type="EMBL" id="QOY86306.1"/>
    </source>
</evidence>
<dbReference type="PANTHER" id="PTHR11831">
    <property type="entry name" value="30S 40S RIBOSOMAL PROTEIN"/>
    <property type="match status" value="1"/>
</dbReference>
<dbReference type="Pfam" id="PF01479">
    <property type="entry name" value="S4"/>
    <property type="match status" value="1"/>
</dbReference>
<dbReference type="RefSeq" id="WP_194447975.1">
    <property type="nucleotide sequence ID" value="NZ_CP063849.1"/>
</dbReference>
<dbReference type="GO" id="GO:0003735">
    <property type="term" value="F:structural constituent of ribosome"/>
    <property type="evidence" value="ECO:0007669"/>
    <property type="project" value="InterPro"/>
</dbReference>
<dbReference type="InterPro" id="IPR022801">
    <property type="entry name" value="Ribosomal_uS4"/>
</dbReference>
<proteinExistence type="inferred from homology"/>
<evidence type="ECO:0000313" key="12">
    <source>
        <dbReference type="Proteomes" id="UP000593892"/>
    </source>
</evidence>
<evidence type="ECO:0000256" key="7">
    <source>
        <dbReference type="HAMAP-Rule" id="MF_01306"/>
    </source>
</evidence>
<protein>
    <recommendedName>
        <fullName evidence="6 7">Small ribosomal subunit protein uS4</fullName>
    </recommendedName>
</protein>
<dbReference type="InterPro" id="IPR036986">
    <property type="entry name" value="S4_RNA-bd_sf"/>
</dbReference>
<dbReference type="GO" id="GO:0015935">
    <property type="term" value="C:small ribosomal subunit"/>
    <property type="evidence" value="ECO:0007669"/>
    <property type="project" value="InterPro"/>
</dbReference>
<feature type="domain" description="RNA-binding S4" evidence="9">
    <location>
        <begin position="99"/>
        <end position="163"/>
    </location>
</feature>
<dbReference type="PROSITE" id="PS00632">
    <property type="entry name" value="RIBOSOMAL_S4"/>
    <property type="match status" value="1"/>
</dbReference>
<evidence type="ECO:0000256" key="5">
    <source>
        <dbReference type="ARBA" id="ARBA00023274"/>
    </source>
</evidence>
<sequence>MARYIGPVCRQCRREGMKLFLKGARCFSEKCAIEKRNFPPGQHGKDRKPKIVGYGLQLREKQKAKRFYGVGEIQFRNLFEKAVRQKGVTGENLLSMLERRLDNIVHKIGFGTSRAMARQFVRHGHIAVNGHKVDIPSYILRPNDVVEVREKSKQNSAIQGAIEATAHLPAPNWIEVDRENLKARVLSQPKREDLVQIKLEEQLIVELYSK</sequence>
<gene>
    <name evidence="7 11" type="primary">rpsD</name>
    <name evidence="11" type="ORF">IRI77_26330</name>
</gene>
<dbReference type="KEGG" id="pfer:IRI77_26330"/>
<keyword evidence="12" id="KW-1185">Reference proteome</keyword>
<name>A0A7S7NMD7_PALFE</name>
<evidence type="ECO:0000256" key="6">
    <source>
        <dbReference type="ARBA" id="ARBA00035254"/>
    </source>
</evidence>
<feature type="domain" description="Small ribosomal subunit protein uS4 N-terminal" evidence="10">
    <location>
        <begin position="3"/>
        <end position="98"/>
    </location>
</feature>
<dbReference type="SMART" id="SM01390">
    <property type="entry name" value="Ribosomal_S4"/>
    <property type="match status" value="1"/>
</dbReference>
<comment type="function">
    <text evidence="7">With S5 and S12 plays an important role in translational accuracy.</text>
</comment>
<evidence type="ECO:0000259" key="10">
    <source>
        <dbReference type="SMART" id="SM01390"/>
    </source>
</evidence>
<dbReference type="HAMAP" id="MF_01306_B">
    <property type="entry name" value="Ribosomal_uS4_B"/>
    <property type="match status" value="1"/>
</dbReference>
<dbReference type="GO" id="GO:0042274">
    <property type="term" value="P:ribosomal small subunit biogenesis"/>
    <property type="evidence" value="ECO:0007669"/>
    <property type="project" value="TreeGrafter"/>
</dbReference>
<keyword evidence="4 7" id="KW-0689">Ribosomal protein</keyword>
<organism evidence="11 12">
    <name type="scientific">Paludibaculum fermentans</name>
    <dbReference type="NCBI Taxonomy" id="1473598"/>
    <lineage>
        <taxon>Bacteria</taxon>
        <taxon>Pseudomonadati</taxon>
        <taxon>Acidobacteriota</taxon>
        <taxon>Terriglobia</taxon>
        <taxon>Bryobacterales</taxon>
        <taxon>Bryobacteraceae</taxon>
        <taxon>Paludibaculum</taxon>
    </lineage>
</organism>
<comment type="similarity">
    <text evidence="1 7 8">Belongs to the universal ribosomal protein uS4 family.</text>
</comment>
<keyword evidence="2 7" id="KW-0699">rRNA-binding</keyword>
<dbReference type="SUPFAM" id="SSF55174">
    <property type="entry name" value="Alpha-L RNA-binding motif"/>
    <property type="match status" value="1"/>
</dbReference>
<evidence type="ECO:0000256" key="3">
    <source>
        <dbReference type="ARBA" id="ARBA00022884"/>
    </source>
</evidence>
<reference evidence="11 12" key="1">
    <citation type="submission" date="2020-10" db="EMBL/GenBank/DDBJ databases">
        <title>Complete genome sequence of Paludibaculum fermentans P105T, a facultatively anaerobic acidobacterium capable of dissimilatory Fe(III) reduction.</title>
        <authorList>
            <person name="Dedysh S.N."/>
            <person name="Beletsky A.V."/>
            <person name="Kulichevskaya I.S."/>
            <person name="Mardanov A.V."/>
            <person name="Ravin N.V."/>
        </authorList>
    </citation>
    <scope>NUCLEOTIDE SEQUENCE [LARGE SCALE GENOMIC DNA]</scope>
    <source>
        <strain evidence="11 12">P105</strain>
    </source>
</reference>
<evidence type="ECO:0000256" key="2">
    <source>
        <dbReference type="ARBA" id="ARBA00022730"/>
    </source>
</evidence>
<dbReference type="Gene3D" id="1.10.1050.10">
    <property type="entry name" value="Ribosomal Protein S4 Delta 41, Chain A, domain 1"/>
    <property type="match status" value="1"/>
</dbReference>
<dbReference type="FunFam" id="1.10.1050.10:FF:000001">
    <property type="entry name" value="30S ribosomal protein S4"/>
    <property type="match status" value="1"/>
</dbReference>
<dbReference type="NCBIfam" id="TIGR01017">
    <property type="entry name" value="rpsD_bact"/>
    <property type="match status" value="1"/>
</dbReference>
<comment type="function">
    <text evidence="7">One of the primary rRNA binding proteins, it binds directly to 16S rRNA where it nucleates assembly of the body of the 30S subunit.</text>
</comment>
<dbReference type="InterPro" id="IPR018079">
    <property type="entry name" value="Ribosomal_uS4_CS"/>
</dbReference>
<dbReference type="NCBIfam" id="NF003717">
    <property type="entry name" value="PRK05327.1"/>
    <property type="match status" value="1"/>
</dbReference>
<dbReference type="SMART" id="SM00363">
    <property type="entry name" value="S4"/>
    <property type="match status" value="1"/>
</dbReference>
<dbReference type="Gene3D" id="3.10.290.10">
    <property type="entry name" value="RNA-binding S4 domain"/>
    <property type="match status" value="1"/>
</dbReference>
<accession>A0A7S7NMD7</accession>
<evidence type="ECO:0000256" key="4">
    <source>
        <dbReference type="ARBA" id="ARBA00022980"/>
    </source>
</evidence>
<dbReference type="GO" id="GO:0019843">
    <property type="term" value="F:rRNA binding"/>
    <property type="evidence" value="ECO:0007669"/>
    <property type="project" value="UniProtKB-UniRule"/>
</dbReference>